<organism evidence="3 4">
    <name type="scientific">Alicyclobacillus fodiniaquatilis</name>
    <dbReference type="NCBI Taxonomy" id="1661150"/>
    <lineage>
        <taxon>Bacteria</taxon>
        <taxon>Bacillati</taxon>
        <taxon>Bacillota</taxon>
        <taxon>Bacilli</taxon>
        <taxon>Bacillales</taxon>
        <taxon>Alicyclobacillaceae</taxon>
        <taxon>Alicyclobacillus</taxon>
    </lineage>
</organism>
<dbReference type="Gene3D" id="3.60.110.10">
    <property type="entry name" value="Carbon-nitrogen hydrolase"/>
    <property type="match status" value="1"/>
</dbReference>
<dbReference type="InterPro" id="IPR050345">
    <property type="entry name" value="Aliph_Amidase/BUP"/>
</dbReference>
<dbReference type="PANTHER" id="PTHR43674">
    <property type="entry name" value="NITRILASE C965.09-RELATED"/>
    <property type="match status" value="1"/>
</dbReference>
<comment type="caution">
    <text evidence="3">The sequence shown here is derived from an EMBL/GenBank/DDBJ whole genome shotgun (WGS) entry which is preliminary data.</text>
</comment>
<evidence type="ECO:0000313" key="4">
    <source>
        <dbReference type="Proteomes" id="UP001597079"/>
    </source>
</evidence>
<evidence type="ECO:0000313" key="3">
    <source>
        <dbReference type="EMBL" id="MFD1678084.1"/>
    </source>
</evidence>
<dbReference type="GO" id="GO:0016787">
    <property type="term" value="F:hydrolase activity"/>
    <property type="evidence" value="ECO:0007669"/>
    <property type="project" value="UniProtKB-KW"/>
</dbReference>
<dbReference type="SUPFAM" id="SSF56317">
    <property type="entry name" value="Carbon-nitrogen hydrolase"/>
    <property type="match status" value="1"/>
</dbReference>
<dbReference type="InterPro" id="IPR036526">
    <property type="entry name" value="C-N_Hydrolase_sf"/>
</dbReference>
<protein>
    <submittedName>
        <fullName evidence="3">Carbon-nitrogen hydrolase family protein</fullName>
    </submittedName>
</protein>
<evidence type="ECO:0000256" key="1">
    <source>
        <dbReference type="ARBA" id="ARBA00022801"/>
    </source>
</evidence>
<dbReference type="RefSeq" id="WP_377946071.1">
    <property type="nucleotide sequence ID" value="NZ_JBHUCX010000100.1"/>
</dbReference>
<proteinExistence type="predicted"/>
<dbReference type="PROSITE" id="PS50263">
    <property type="entry name" value="CN_HYDROLASE"/>
    <property type="match status" value="1"/>
</dbReference>
<evidence type="ECO:0000259" key="2">
    <source>
        <dbReference type="PROSITE" id="PS50263"/>
    </source>
</evidence>
<dbReference type="InterPro" id="IPR003010">
    <property type="entry name" value="C-N_Hydrolase"/>
</dbReference>
<keyword evidence="4" id="KW-1185">Reference proteome</keyword>
<keyword evidence="1 3" id="KW-0378">Hydrolase</keyword>
<name>A0ABW4JQC3_9BACL</name>
<dbReference type="EMBL" id="JBHUCX010000100">
    <property type="protein sequence ID" value="MFD1678084.1"/>
    <property type="molecule type" value="Genomic_DNA"/>
</dbReference>
<feature type="domain" description="CN hydrolase" evidence="2">
    <location>
        <begin position="17"/>
        <end position="265"/>
    </location>
</feature>
<reference evidence="4" key="1">
    <citation type="journal article" date="2019" name="Int. J. Syst. Evol. Microbiol.">
        <title>The Global Catalogue of Microorganisms (GCM) 10K type strain sequencing project: providing services to taxonomists for standard genome sequencing and annotation.</title>
        <authorList>
            <consortium name="The Broad Institute Genomics Platform"/>
            <consortium name="The Broad Institute Genome Sequencing Center for Infectious Disease"/>
            <person name="Wu L."/>
            <person name="Ma J."/>
        </authorList>
    </citation>
    <scope>NUCLEOTIDE SEQUENCE [LARGE SCALE GENOMIC DNA]</scope>
    <source>
        <strain evidence="4">CGMCC 1.12286</strain>
    </source>
</reference>
<dbReference type="Pfam" id="PF00795">
    <property type="entry name" value="CN_hydrolase"/>
    <property type="match status" value="1"/>
</dbReference>
<sequence>MAYGGLVESGKQAEDIVTVASVNFHAVWGDKAGNLARIKSYIKAAAKRGADIILFPETALTGYGIDDEHPDMQKQNAETIPGPATDEIAELTQMYGVFVVLGMPERDGVNDDILYNSAAVIGPEGVIGGYRKIHPAGTESKWAAKGTDPLLFSTPWGPVGVGICYDTYCFPELARYYAALGARLYLNPTAVSDIEGWKELYYTQLKSRAIENAMYVASSNLVGQDLNAYFPGGSLVSGPSFTIGSTYYGEPIENREDIVLATIDLALAHTQRERLPLFTNNSITGIPDWRPDIYADMLKVWSEVPELVK</sequence>
<dbReference type="Proteomes" id="UP001597079">
    <property type="component" value="Unassembled WGS sequence"/>
</dbReference>
<accession>A0ABW4JQC3</accession>
<dbReference type="PANTHER" id="PTHR43674:SF16">
    <property type="entry name" value="CARBON-NITROGEN FAMILY, PUTATIVE (AFU_ORTHOLOGUE AFUA_5G02350)-RELATED"/>
    <property type="match status" value="1"/>
</dbReference>
<gene>
    <name evidence="3" type="ORF">ACFSB2_25790</name>
</gene>
<dbReference type="CDD" id="cd07197">
    <property type="entry name" value="nitrilase"/>
    <property type="match status" value="1"/>
</dbReference>